<evidence type="ECO:0000313" key="2">
    <source>
        <dbReference type="Proteomes" id="UP001230005"/>
    </source>
</evidence>
<dbReference type="Gene3D" id="3.30.530.20">
    <property type="match status" value="1"/>
</dbReference>
<dbReference type="RefSeq" id="WP_307321951.1">
    <property type="nucleotide sequence ID" value="NZ_JAUSUG010000002.1"/>
</dbReference>
<comment type="caution">
    <text evidence="1">The sequence shown here is derived from an EMBL/GenBank/DDBJ whole genome shotgun (WGS) entry which is preliminary data.</text>
</comment>
<dbReference type="Pfam" id="PF06240">
    <property type="entry name" value="COXG"/>
    <property type="match status" value="1"/>
</dbReference>
<dbReference type="PANTHER" id="PTHR38588:SF1">
    <property type="entry name" value="BLL0334 PROTEIN"/>
    <property type="match status" value="1"/>
</dbReference>
<gene>
    <name evidence="1" type="ORF">J2S74_000754</name>
</gene>
<name>A0ABT9ZQ66_9BACI</name>
<proteinExistence type="predicted"/>
<dbReference type="CDD" id="cd05018">
    <property type="entry name" value="CoxG"/>
    <property type="match status" value="1"/>
</dbReference>
<dbReference type="SUPFAM" id="SSF55961">
    <property type="entry name" value="Bet v1-like"/>
    <property type="match status" value="1"/>
</dbReference>
<evidence type="ECO:0000313" key="1">
    <source>
        <dbReference type="EMBL" id="MDQ0253382.1"/>
    </source>
</evidence>
<dbReference type="InterPro" id="IPR023393">
    <property type="entry name" value="START-like_dom_sf"/>
</dbReference>
<dbReference type="EMBL" id="JAUSUG010000002">
    <property type="protein sequence ID" value="MDQ0253382.1"/>
    <property type="molecule type" value="Genomic_DNA"/>
</dbReference>
<accession>A0ABT9ZQ66</accession>
<keyword evidence="2" id="KW-1185">Reference proteome</keyword>
<protein>
    <submittedName>
        <fullName evidence="1">Carbon monoxide dehydrogenase subunit G</fullName>
    </submittedName>
</protein>
<organism evidence="1 2">
    <name type="scientific">Evansella vedderi</name>
    <dbReference type="NCBI Taxonomy" id="38282"/>
    <lineage>
        <taxon>Bacteria</taxon>
        <taxon>Bacillati</taxon>
        <taxon>Bacillota</taxon>
        <taxon>Bacilli</taxon>
        <taxon>Bacillales</taxon>
        <taxon>Bacillaceae</taxon>
        <taxon>Evansella</taxon>
    </lineage>
</organism>
<dbReference type="InterPro" id="IPR010419">
    <property type="entry name" value="CO_DH_gsu"/>
</dbReference>
<reference evidence="1 2" key="1">
    <citation type="submission" date="2023-07" db="EMBL/GenBank/DDBJ databases">
        <title>Genomic Encyclopedia of Type Strains, Phase IV (KMG-IV): sequencing the most valuable type-strain genomes for metagenomic binning, comparative biology and taxonomic classification.</title>
        <authorList>
            <person name="Goeker M."/>
        </authorList>
    </citation>
    <scope>NUCLEOTIDE SEQUENCE [LARGE SCALE GENOMIC DNA]</scope>
    <source>
        <strain evidence="1 2">DSM 9768</strain>
    </source>
</reference>
<dbReference type="Proteomes" id="UP001230005">
    <property type="component" value="Unassembled WGS sequence"/>
</dbReference>
<dbReference type="PANTHER" id="PTHR38588">
    <property type="entry name" value="BLL0334 PROTEIN"/>
    <property type="match status" value="1"/>
</dbReference>
<sequence length="151" mass="16696">MNGNGKMELPGLKEDVFNSLLEPELLQKCMMGCKKLEKIGENKYAADLSVGIAAVKGKYEATIQLEDVEFPNHYKIIVHGEGKPGFVNAEGVIDLSDLENEETLLEYTYTAEVGGKVASIGQRMLGGVAKLIISDFFKKAKKELQRREKTD</sequence>